<protein>
    <submittedName>
        <fullName evidence="1">Uncharacterized protein</fullName>
    </submittedName>
</protein>
<dbReference type="HOGENOM" id="CLU_1875391_0_0_1"/>
<evidence type="ECO:0000313" key="1">
    <source>
        <dbReference type="EMBL" id="EME40764.1"/>
    </source>
</evidence>
<dbReference type="OMA" id="IFRAMYW"/>
<proteinExistence type="predicted"/>
<evidence type="ECO:0000313" key="2">
    <source>
        <dbReference type="Proteomes" id="UP000016933"/>
    </source>
</evidence>
<dbReference type="OrthoDB" id="10422640at2759"/>
<reference evidence="1 2" key="2">
    <citation type="journal article" date="2012" name="PLoS Pathog.">
        <title>Diverse lifestyles and strategies of plant pathogenesis encoded in the genomes of eighteen Dothideomycetes fungi.</title>
        <authorList>
            <person name="Ohm R.A."/>
            <person name="Feau N."/>
            <person name="Henrissat B."/>
            <person name="Schoch C.L."/>
            <person name="Horwitz B.A."/>
            <person name="Barry K.W."/>
            <person name="Condon B.J."/>
            <person name="Copeland A.C."/>
            <person name="Dhillon B."/>
            <person name="Glaser F."/>
            <person name="Hesse C.N."/>
            <person name="Kosti I."/>
            <person name="LaButti K."/>
            <person name="Lindquist E.A."/>
            <person name="Lucas S."/>
            <person name="Salamov A.A."/>
            <person name="Bradshaw R.E."/>
            <person name="Ciuffetti L."/>
            <person name="Hamelin R.C."/>
            <person name="Kema G.H.J."/>
            <person name="Lawrence C."/>
            <person name="Scott J.A."/>
            <person name="Spatafora J.W."/>
            <person name="Turgeon B.G."/>
            <person name="de Wit P.J.G.M."/>
            <person name="Zhong S."/>
            <person name="Goodwin S.B."/>
            <person name="Grigoriev I.V."/>
        </authorList>
    </citation>
    <scope>NUCLEOTIDE SEQUENCE [LARGE SCALE GENOMIC DNA]</scope>
    <source>
        <strain evidence="2">NZE10 / CBS 128990</strain>
    </source>
</reference>
<dbReference type="AlphaFoldDB" id="N1PF93"/>
<dbReference type="EMBL" id="KB446543">
    <property type="protein sequence ID" value="EME40764.1"/>
    <property type="molecule type" value="Genomic_DNA"/>
</dbReference>
<accession>N1PF93</accession>
<keyword evidence="2" id="KW-1185">Reference proteome</keyword>
<dbReference type="Proteomes" id="UP000016933">
    <property type="component" value="Unassembled WGS sequence"/>
</dbReference>
<sequence length="136" mass="15432">MTIPSNYIATQSDAQRADLRKMFADRGRGYEQQLYLRDRHSYHIFRAMYWQLQIYDDKYGFPGKYDTPAKACPPPPTSSLKPYPGFGRPLSAISEATVETEGWSDRCTDDTTLVDQPIMSEIVLRFADVPESGLAA</sequence>
<gene>
    <name evidence="1" type="ORF">DOTSEDRAFT_27375</name>
</gene>
<name>N1PF93_DOTSN</name>
<organism evidence="1 2">
    <name type="scientific">Dothistroma septosporum (strain NZE10 / CBS 128990)</name>
    <name type="common">Red band needle blight fungus</name>
    <name type="synonym">Mycosphaerella pini</name>
    <dbReference type="NCBI Taxonomy" id="675120"/>
    <lineage>
        <taxon>Eukaryota</taxon>
        <taxon>Fungi</taxon>
        <taxon>Dikarya</taxon>
        <taxon>Ascomycota</taxon>
        <taxon>Pezizomycotina</taxon>
        <taxon>Dothideomycetes</taxon>
        <taxon>Dothideomycetidae</taxon>
        <taxon>Mycosphaerellales</taxon>
        <taxon>Mycosphaerellaceae</taxon>
        <taxon>Dothistroma</taxon>
    </lineage>
</organism>
<reference evidence="2" key="1">
    <citation type="journal article" date="2012" name="PLoS Genet.">
        <title>The genomes of the fungal plant pathogens Cladosporium fulvum and Dothistroma septosporum reveal adaptation to different hosts and lifestyles but also signatures of common ancestry.</title>
        <authorList>
            <person name="de Wit P.J.G.M."/>
            <person name="van der Burgt A."/>
            <person name="Oekmen B."/>
            <person name="Stergiopoulos I."/>
            <person name="Abd-Elsalam K.A."/>
            <person name="Aerts A.L."/>
            <person name="Bahkali A.H."/>
            <person name="Beenen H.G."/>
            <person name="Chettri P."/>
            <person name="Cox M.P."/>
            <person name="Datema E."/>
            <person name="de Vries R.P."/>
            <person name="Dhillon B."/>
            <person name="Ganley A.R."/>
            <person name="Griffiths S.A."/>
            <person name="Guo Y."/>
            <person name="Hamelin R.C."/>
            <person name="Henrissat B."/>
            <person name="Kabir M.S."/>
            <person name="Jashni M.K."/>
            <person name="Kema G."/>
            <person name="Klaubauf S."/>
            <person name="Lapidus A."/>
            <person name="Levasseur A."/>
            <person name="Lindquist E."/>
            <person name="Mehrabi R."/>
            <person name="Ohm R.A."/>
            <person name="Owen T.J."/>
            <person name="Salamov A."/>
            <person name="Schwelm A."/>
            <person name="Schijlen E."/>
            <person name="Sun H."/>
            <person name="van den Burg H.A."/>
            <person name="van Ham R.C.H.J."/>
            <person name="Zhang S."/>
            <person name="Goodwin S.B."/>
            <person name="Grigoriev I.V."/>
            <person name="Collemare J."/>
            <person name="Bradshaw R.E."/>
        </authorList>
    </citation>
    <scope>NUCLEOTIDE SEQUENCE [LARGE SCALE GENOMIC DNA]</scope>
    <source>
        <strain evidence="2">NZE10 / CBS 128990</strain>
    </source>
</reference>